<evidence type="ECO:0000313" key="4">
    <source>
        <dbReference type="Proteomes" id="UP000829542"/>
    </source>
</evidence>
<protein>
    <submittedName>
        <fullName evidence="3">Efflux RND transporter permease subunit</fullName>
    </submittedName>
</protein>
<dbReference type="EMBL" id="CP093379">
    <property type="protein sequence ID" value="UNM97349.1"/>
    <property type="molecule type" value="Genomic_DNA"/>
</dbReference>
<feature type="transmembrane region" description="Helical" evidence="1">
    <location>
        <begin position="521"/>
        <end position="542"/>
    </location>
</feature>
<feature type="transmembrane region" description="Helical" evidence="1">
    <location>
        <begin position="12"/>
        <end position="29"/>
    </location>
</feature>
<feature type="transmembrane region" description="Helical" evidence="1">
    <location>
        <begin position="846"/>
        <end position="866"/>
    </location>
</feature>
<dbReference type="Gene3D" id="3.30.70.1440">
    <property type="entry name" value="Multidrug efflux transporter AcrB pore domain"/>
    <property type="match status" value="1"/>
</dbReference>
<feature type="transmembrane region" description="Helical" evidence="1">
    <location>
        <begin position="359"/>
        <end position="379"/>
    </location>
</feature>
<dbReference type="Gene3D" id="1.20.1640.10">
    <property type="entry name" value="Multidrug efflux transporter AcrB transmembrane domain"/>
    <property type="match status" value="2"/>
</dbReference>
<keyword evidence="1" id="KW-1133">Transmembrane helix</keyword>
<sequence>MKFTDLFIARPILSLAISLLMVMIGIFAFNKLPIRQYPLLESSTITVSTSYPGASAEMIQGFITQPISHAVSSVEGIDYLTSTSTDGMSVVTARMLLNQDSSIALTEAMAKVNQIRYKLPKEAYDPVIERTAGDSTAVAYVAFSGAEIPASEMTEYISRVVEPLFSGIPGVAKLTVYGGQELSMRIWVDVDKLTGRNLTASDLSRALLRNNYQATPGRIDGEYVITNIRVNSDLGSLKEFEELVITQDETGVSRLKDVAVVELTSASTDTSAFHDGTSAVYLGFFPTPSANPLVIVDGIKKLLPAIEKTLPAGAAVNLSFETARFIDASINAVIQTLFETLVIVVLVIYLCLGSFRSVLIPVATIPLSMLGAAGLMYLFGFSVNLLTLLAMILAIGLVVDDAIVVVENIHRHIDEGKSPVAASIIAAREVVGPVIAMTITLAAVYAPIGFMGGLTGSLFKEFALTLAGSVLVSGVIALTLSPVMSSYLLKPQSDAGKMAKLADKFFTAFANGYEKLLRGSLNYKMVTSMMIIAIVASIPYLYQSAEKELAPMEDQANLLTAVKGPQHSNLAYTEKFNLKLEEIFRSIPETESSWIINGGALPSSSIGGIILHEWDKRSRSAAEVQSELQARVNDVEGSSIFVFQLAALPGSSGGLPVQLVLRTPGDYESLYNEIEALKAKAWESGLFVVVDSNLYYNNPVVEIEIDRLKAASLGVSLQEIGDSLSILVGENYINRFGMEGRAYDVIPQSMPDQRDVVSKLNSHYVRGMSGDLIPLSTLINIHEKVEPNQLGQFNQQNAATLEAILAPDITMGEAVTFLEGLMADLPAEFSHDWQSDSRQFTQEGNALVYAFMAAIMMIFLVLAAQYESVKDAFIILMTVPLSIFGALLPLALGFASLNIYTQIGLVTLIGLISKHGILIVEFANNLQEEGLSKLNAIIESTKIRLRPVIMTTAALVFGLIPLLFASGAGAVSRSGLGLVIITGMLIGTIFTLFVLPLIYLWLGRDLQNSGENYRQMEIDKVLKSH</sequence>
<keyword evidence="1" id="KW-0812">Transmembrane</keyword>
<dbReference type="InterPro" id="IPR027463">
    <property type="entry name" value="AcrB_DN_DC_subdom"/>
</dbReference>
<feature type="transmembrane region" description="Helical" evidence="1">
    <location>
        <begin position="873"/>
        <end position="897"/>
    </location>
</feature>
<dbReference type="SUPFAM" id="SSF82693">
    <property type="entry name" value="Multidrug efflux transporter AcrB pore domain, PN1, PN2, PC1 and PC2 subdomains"/>
    <property type="match status" value="3"/>
</dbReference>
<evidence type="ECO:0000259" key="2">
    <source>
        <dbReference type="PROSITE" id="PS50156"/>
    </source>
</evidence>
<keyword evidence="1" id="KW-0472">Membrane</keyword>
<dbReference type="PANTHER" id="PTHR32063">
    <property type="match status" value="1"/>
</dbReference>
<proteinExistence type="predicted"/>
<feature type="transmembrane region" description="Helical" evidence="1">
    <location>
        <begin position="385"/>
        <end position="409"/>
    </location>
</feature>
<name>A0ABY3X3C5_9GAMM</name>
<dbReference type="PANTHER" id="PTHR32063:SF28">
    <property type="entry name" value="BLR2861 PROTEIN"/>
    <property type="match status" value="1"/>
</dbReference>
<evidence type="ECO:0000256" key="1">
    <source>
        <dbReference type="SAM" id="Phobius"/>
    </source>
</evidence>
<evidence type="ECO:0000313" key="3">
    <source>
        <dbReference type="EMBL" id="UNM97349.1"/>
    </source>
</evidence>
<feature type="transmembrane region" description="Helical" evidence="1">
    <location>
        <begin position="332"/>
        <end position="352"/>
    </location>
</feature>
<dbReference type="SUPFAM" id="SSF82714">
    <property type="entry name" value="Multidrug efflux transporter AcrB TolC docking domain, DN and DC subdomains"/>
    <property type="match status" value="2"/>
</dbReference>
<feature type="transmembrane region" description="Helical" evidence="1">
    <location>
        <begin position="945"/>
        <end position="964"/>
    </location>
</feature>
<gene>
    <name evidence="3" type="ORF">MMG00_05750</name>
</gene>
<feature type="transmembrane region" description="Helical" evidence="1">
    <location>
        <begin position="462"/>
        <end position="489"/>
    </location>
</feature>
<dbReference type="Gene3D" id="3.30.2090.10">
    <property type="entry name" value="Multidrug efflux transporter AcrB TolC docking domain, DN and DC subdomains"/>
    <property type="match status" value="2"/>
</dbReference>
<dbReference type="SUPFAM" id="SSF82866">
    <property type="entry name" value="Multidrug efflux transporter AcrB transmembrane domain"/>
    <property type="match status" value="2"/>
</dbReference>
<dbReference type="InterPro" id="IPR001036">
    <property type="entry name" value="Acrflvin-R"/>
</dbReference>
<feature type="domain" description="SSD" evidence="2">
    <location>
        <begin position="362"/>
        <end position="487"/>
    </location>
</feature>
<feature type="transmembrane region" description="Helical" evidence="1">
    <location>
        <begin position="903"/>
        <end position="924"/>
    </location>
</feature>
<dbReference type="PROSITE" id="PS50156">
    <property type="entry name" value="SSD"/>
    <property type="match status" value="1"/>
</dbReference>
<accession>A0ABY3X3C5</accession>
<keyword evidence="4" id="KW-1185">Reference proteome</keyword>
<dbReference type="Gene3D" id="3.30.70.1430">
    <property type="entry name" value="Multidrug efflux transporter AcrB pore domain"/>
    <property type="match status" value="2"/>
</dbReference>
<dbReference type="Proteomes" id="UP000829542">
    <property type="component" value="Chromosome"/>
</dbReference>
<organism evidence="3 4">
    <name type="scientific">Ignatzschineria rhizosphaerae</name>
    <dbReference type="NCBI Taxonomy" id="2923279"/>
    <lineage>
        <taxon>Bacteria</taxon>
        <taxon>Pseudomonadati</taxon>
        <taxon>Pseudomonadota</taxon>
        <taxon>Gammaproteobacteria</taxon>
        <taxon>Cardiobacteriales</taxon>
        <taxon>Ignatzschineriaceae</taxon>
        <taxon>Ignatzschineria</taxon>
    </lineage>
</organism>
<dbReference type="Gene3D" id="3.30.70.1320">
    <property type="entry name" value="Multidrug efflux transporter AcrB pore domain like"/>
    <property type="match status" value="1"/>
</dbReference>
<feature type="transmembrane region" description="Helical" evidence="1">
    <location>
        <begin position="430"/>
        <end position="450"/>
    </location>
</feature>
<dbReference type="Pfam" id="PF00873">
    <property type="entry name" value="ACR_tran"/>
    <property type="match status" value="1"/>
</dbReference>
<reference evidence="3 4" key="1">
    <citation type="submission" date="2022-03" db="EMBL/GenBank/DDBJ databases">
        <title>Ignatzschineria rhizosphaerae HR5S32.</title>
        <authorList>
            <person name="Sun J.Q."/>
            <person name="Feng J.Y."/>
        </authorList>
    </citation>
    <scope>NUCLEOTIDE SEQUENCE [LARGE SCALE GENOMIC DNA]</scope>
    <source>
        <strain evidence="3 4">HR5S32</strain>
    </source>
</reference>
<dbReference type="RefSeq" id="WP_242152693.1">
    <property type="nucleotide sequence ID" value="NZ_CP093379.1"/>
</dbReference>
<dbReference type="InterPro" id="IPR000731">
    <property type="entry name" value="SSD"/>
</dbReference>
<feature type="transmembrane region" description="Helical" evidence="1">
    <location>
        <begin position="976"/>
        <end position="1002"/>
    </location>
</feature>
<dbReference type="PRINTS" id="PR00702">
    <property type="entry name" value="ACRIFLAVINRP"/>
</dbReference>